<dbReference type="Gene3D" id="1.10.238.10">
    <property type="entry name" value="EF-hand"/>
    <property type="match status" value="1"/>
</dbReference>
<feature type="compositionally biased region" description="Basic and acidic residues" evidence="1">
    <location>
        <begin position="57"/>
        <end position="73"/>
    </location>
</feature>
<dbReference type="InterPro" id="IPR011992">
    <property type="entry name" value="EF-hand-dom_pair"/>
</dbReference>
<evidence type="ECO:0000259" key="3">
    <source>
        <dbReference type="PROSITE" id="PS50222"/>
    </source>
</evidence>
<dbReference type="PROSITE" id="PS50222">
    <property type="entry name" value="EF_HAND_2"/>
    <property type="match status" value="1"/>
</dbReference>
<name>A0ABT6MSN5_9GAMM</name>
<dbReference type="SUPFAM" id="SSF47473">
    <property type="entry name" value="EF-hand"/>
    <property type="match status" value="1"/>
</dbReference>
<evidence type="ECO:0000313" key="5">
    <source>
        <dbReference type="Proteomes" id="UP001160550"/>
    </source>
</evidence>
<evidence type="ECO:0000313" key="4">
    <source>
        <dbReference type="EMBL" id="MDH7453468.1"/>
    </source>
</evidence>
<comment type="caution">
    <text evidence="4">The sequence shown here is derived from an EMBL/GenBank/DDBJ whole genome shotgun (WGS) entry which is preliminary data.</text>
</comment>
<feature type="domain" description="EF-hand" evidence="3">
    <location>
        <begin position="69"/>
        <end position="95"/>
    </location>
</feature>
<dbReference type="EMBL" id="JARYGX010000020">
    <property type="protein sequence ID" value="MDH7453468.1"/>
    <property type="molecule type" value="Genomic_DNA"/>
</dbReference>
<feature type="chain" id="PRO_5047098808" evidence="2">
    <location>
        <begin position="29"/>
        <end position="136"/>
    </location>
</feature>
<feature type="region of interest" description="Disordered" evidence="1">
    <location>
        <begin position="117"/>
        <end position="136"/>
    </location>
</feature>
<sequence length="136" mass="13526">MNSSKKPAVVRLGTALAGGLLLSGSSFAVTPLAQGYMAGAPEAAAAKAQEGSCGGDKAAHKSGEGKCGIDRVDTDKDGKVSRAEFDAVHPDEGGKFAAMDANGDGFVDKAEHEAHKAAAKGDMEGKCGEGKCGGMA</sequence>
<dbReference type="Pfam" id="PF13202">
    <property type="entry name" value="EF-hand_5"/>
    <property type="match status" value="2"/>
</dbReference>
<accession>A0ABT6MSN5</accession>
<dbReference type="Proteomes" id="UP001160550">
    <property type="component" value="Unassembled WGS sequence"/>
</dbReference>
<feature type="signal peptide" evidence="2">
    <location>
        <begin position="1"/>
        <end position="28"/>
    </location>
</feature>
<keyword evidence="5" id="KW-1185">Reference proteome</keyword>
<protein>
    <submittedName>
        <fullName evidence="4">EF-hand domain-containing protein</fullName>
    </submittedName>
</protein>
<dbReference type="InterPro" id="IPR018247">
    <property type="entry name" value="EF_Hand_1_Ca_BS"/>
</dbReference>
<dbReference type="PROSITE" id="PS00018">
    <property type="entry name" value="EF_HAND_1"/>
    <property type="match status" value="1"/>
</dbReference>
<reference evidence="4" key="2">
    <citation type="submission" date="2023-04" db="EMBL/GenBank/DDBJ databases">
        <authorList>
            <person name="Sun J.-Q."/>
        </authorList>
    </citation>
    <scope>NUCLEOTIDE SEQUENCE</scope>
    <source>
        <strain evidence="4">CC-YY355</strain>
    </source>
</reference>
<evidence type="ECO:0000256" key="1">
    <source>
        <dbReference type="SAM" id="MobiDB-lite"/>
    </source>
</evidence>
<evidence type="ECO:0000256" key="2">
    <source>
        <dbReference type="SAM" id="SignalP"/>
    </source>
</evidence>
<reference evidence="4" key="1">
    <citation type="journal article" date="2007" name="Int. J. Syst. Evol. Microbiol.">
        <title>Luteimonas composti sp. nov., a moderately thermophilic bacterium isolated from food waste.</title>
        <authorList>
            <person name="Young C.C."/>
            <person name="Kampfer P."/>
            <person name="Chen W.M."/>
            <person name="Yen W.S."/>
            <person name="Arun A.B."/>
            <person name="Lai W.A."/>
            <person name="Shen F.T."/>
            <person name="Rekha P.D."/>
            <person name="Lin K.Y."/>
            <person name="Chou J.H."/>
        </authorList>
    </citation>
    <scope>NUCLEOTIDE SEQUENCE</scope>
    <source>
        <strain evidence="4">CC-YY355</strain>
    </source>
</reference>
<organism evidence="4 5">
    <name type="scientific">Luteimonas composti</name>
    <dbReference type="NCBI Taxonomy" id="398257"/>
    <lineage>
        <taxon>Bacteria</taxon>
        <taxon>Pseudomonadati</taxon>
        <taxon>Pseudomonadota</taxon>
        <taxon>Gammaproteobacteria</taxon>
        <taxon>Lysobacterales</taxon>
        <taxon>Lysobacteraceae</taxon>
        <taxon>Luteimonas</taxon>
    </lineage>
</organism>
<feature type="compositionally biased region" description="Basic and acidic residues" evidence="1">
    <location>
        <begin position="117"/>
        <end position="129"/>
    </location>
</feature>
<dbReference type="InterPro" id="IPR002048">
    <property type="entry name" value="EF_hand_dom"/>
</dbReference>
<proteinExistence type="predicted"/>
<feature type="region of interest" description="Disordered" evidence="1">
    <location>
        <begin position="52"/>
        <end position="73"/>
    </location>
</feature>
<keyword evidence="2" id="KW-0732">Signal</keyword>
<gene>
    <name evidence="4" type="ORF">QF205_10375</name>
</gene>
<dbReference type="RefSeq" id="WP_280942684.1">
    <property type="nucleotide sequence ID" value="NZ_JARYGX010000020.1"/>
</dbReference>